<comment type="subcellular location">
    <subcellularLocation>
        <location evidence="1">Cell membrane</location>
        <topology evidence="1">Multi-pass membrane protein</topology>
    </subcellularLocation>
</comment>
<keyword evidence="2" id="KW-1003">Cell membrane</keyword>
<dbReference type="EMBL" id="JBJJXI010000074">
    <property type="protein sequence ID" value="KAL3396160.1"/>
    <property type="molecule type" value="Genomic_DNA"/>
</dbReference>
<evidence type="ECO:0000256" key="1">
    <source>
        <dbReference type="ARBA" id="ARBA00004651"/>
    </source>
</evidence>
<keyword evidence="9" id="KW-0807">Transducer</keyword>
<evidence type="ECO:0000256" key="3">
    <source>
        <dbReference type="ARBA" id="ARBA00022606"/>
    </source>
</evidence>
<evidence type="ECO:0008006" key="13">
    <source>
        <dbReference type="Google" id="ProtNLM"/>
    </source>
</evidence>
<evidence type="ECO:0000256" key="6">
    <source>
        <dbReference type="ARBA" id="ARBA00022989"/>
    </source>
</evidence>
<dbReference type="InterPro" id="IPR004117">
    <property type="entry name" value="7tm6_olfct_rcpt"/>
</dbReference>
<protein>
    <recommendedName>
        <fullName evidence="13">Odorant receptor</fullName>
    </recommendedName>
</protein>
<proteinExistence type="predicted"/>
<feature type="transmembrane region" description="Helical" evidence="10">
    <location>
        <begin position="120"/>
        <end position="141"/>
    </location>
</feature>
<dbReference type="PANTHER" id="PTHR21137:SF35">
    <property type="entry name" value="ODORANT RECEPTOR 19A-RELATED"/>
    <property type="match status" value="1"/>
</dbReference>
<evidence type="ECO:0000256" key="8">
    <source>
        <dbReference type="ARBA" id="ARBA00023170"/>
    </source>
</evidence>
<evidence type="ECO:0000256" key="5">
    <source>
        <dbReference type="ARBA" id="ARBA00022725"/>
    </source>
</evidence>
<gene>
    <name evidence="11" type="ORF">TKK_010024</name>
</gene>
<dbReference type="GO" id="GO:0005886">
    <property type="term" value="C:plasma membrane"/>
    <property type="evidence" value="ECO:0007669"/>
    <property type="project" value="UniProtKB-SubCell"/>
</dbReference>
<dbReference type="PANTHER" id="PTHR21137">
    <property type="entry name" value="ODORANT RECEPTOR"/>
    <property type="match status" value="1"/>
</dbReference>
<comment type="caution">
    <text evidence="11">The sequence shown here is derived from an EMBL/GenBank/DDBJ whole genome shotgun (WGS) entry which is preliminary data.</text>
</comment>
<dbReference type="GO" id="GO:0007608">
    <property type="term" value="P:sensory perception of smell"/>
    <property type="evidence" value="ECO:0007669"/>
    <property type="project" value="UniProtKB-KW"/>
</dbReference>
<evidence type="ECO:0000256" key="7">
    <source>
        <dbReference type="ARBA" id="ARBA00023136"/>
    </source>
</evidence>
<accession>A0ABD2WTA2</accession>
<evidence type="ECO:0000313" key="12">
    <source>
        <dbReference type="Proteomes" id="UP001627154"/>
    </source>
</evidence>
<dbReference type="AlphaFoldDB" id="A0ABD2WTA2"/>
<name>A0ABD2WTA2_9HYME</name>
<evidence type="ECO:0000256" key="4">
    <source>
        <dbReference type="ARBA" id="ARBA00022692"/>
    </source>
</evidence>
<dbReference type="Pfam" id="PF02949">
    <property type="entry name" value="7tm_6"/>
    <property type="match status" value="1"/>
</dbReference>
<keyword evidence="7 10" id="KW-0472">Membrane</keyword>
<evidence type="ECO:0000256" key="10">
    <source>
        <dbReference type="SAM" id="Phobius"/>
    </source>
</evidence>
<evidence type="ECO:0000256" key="2">
    <source>
        <dbReference type="ARBA" id="ARBA00022475"/>
    </source>
</evidence>
<keyword evidence="6 10" id="KW-1133">Transmembrane helix</keyword>
<reference evidence="11 12" key="1">
    <citation type="journal article" date="2024" name="bioRxiv">
        <title>A reference genome for Trichogramma kaykai: A tiny desert-dwelling parasitoid wasp with competing sex-ratio distorters.</title>
        <authorList>
            <person name="Culotta J."/>
            <person name="Lindsey A.R."/>
        </authorList>
    </citation>
    <scope>NUCLEOTIDE SEQUENCE [LARGE SCALE GENOMIC DNA]</scope>
    <source>
        <strain evidence="11 12">KSX58</strain>
    </source>
</reference>
<sequence>MRRGSGTNDDPYNRTSPSLDYSKRIFLIEYPFPIVEPATYSLVFLSEELMCVVGGMFYVACDTTFAQLLTHITLQIEALRLDVEAFVDHQSSDAEQMRKLILLEQRHRKLMRLCGTLRQMYNPVIGVLVLISSVNICFNIFEMSQVRIVLFEKTLQNYQ</sequence>
<organism evidence="11 12">
    <name type="scientific">Trichogramma kaykai</name>
    <dbReference type="NCBI Taxonomy" id="54128"/>
    <lineage>
        <taxon>Eukaryota</taxon>
        <taxon>Metazoa</taxon>
        <taxon>Ecdysozoa</taxon>
        <taxon>Arthropoda</taxon>
        <taxon>Hexapoda</taxon>
        <taxon>Insecta</taxon>
        <taxon>Pterygota</taxon>
        <taxon>Neoptera</taxon>
        <taxon>Endopterygota</taxon>
        <taxon>Hymenoptera</taxon>
        <taxon>Apocrita</taxon>
        <taxon>Proctotrupomorpha</taxon>
        <taxon>Chalcidoidea</taxon>
        <taxon>Trichogrammatidae</taxon>
        <taxon>Trichogramma</taxon>
    </lineage>
</organism>
<keyword evidence="4 10" id="KW-0812">Transmembrane</keyword>
<dbReference type="Proteomes" id="UP001627154">
    <property type="component" value="Unassembled WGS sequence"/>
</dbReference>
<evidence type="ECO:0000313" key="11">
    <source>
        <dbReference type="EMBL" id="KAL3396160.1"/>
    </source>
</evidence>
<evidence type="ECO:0000256" key="9">
    <source>
        <dbReference type="ARBA" id="ARBA00023224"/>
    </source>
</evidence>
<keyword evidence="3" id="KW-0716">Sensory transduction</keyword>
<keyword evidence="8" id="KW-0675">Receptor</keyword>
<keyword evidence="12" id="KW-1185">Reference proteome</keyword>
<keyword evidence="5" id="KW-0552">Olfaction</keyword>
<dbReference type="GO" id="GO:0007165">
    <property type="term" value="P:signal transduction"/>
    <property type="evidence" value="ECO:0007669"/>
    <property type="project" value="UniProtKB-KW"/>
</dbReference>